<dbReference type="Proteomes" id="UP000008068">
    <property type="component" value="Unassembled WGS sequence"/>
</dbReference>
<accession>G0P0N5</accession>
<dbReference type="GO" id="GO:0043066">
    <property type="term" value="P:negative regulation of apoptotic process"/>
    <property type="evidence" value="ECO:0007669"/>
    <property type="project" value="InterPro"/>
</dbReference>
<reference evidence="2" key="1">
    <citation type="submission" date="2011-07" db="EMBL/GenBank/DDBJ databases">
        <authorList>
            <consortium name="Caenorhabditis brenneri Sequencing and Analysis Consortium"/>
            <person name="Wilson R.K."/>
        </authorList>
    </citation>
    <scope>NUCLEOTIDE SEQUENCE [LARGE SCALE GENOMIC DNA]</scope>
    <source>
        <strain evidence="2">PB2801</strain>
    </source>
</reference>
<sequence>MCRLKRCCSRRSELKEGKVLAEFKENWSEEVENGRVIRIEVPLKENAPKLMVIIDTDDDDNYLYRLYVDNKPLEEYMADYMRWYGIWEIEKLGAKSKFVYETTDYDWREKRVPRTQRVCVSCGAQNRTRDLDIRAACEQYME</sequence>
<dbReference type="Pfam" id="PF06905">
    <property type="entry name" value="FAIM1"/>
    <property type="match status" value="1"/>
</dbReference>
<proteinExistence type="predicted"/>
<dbReference type="EMBL" id="GL380002">
    <property type="protein sequence ID" value="EGT41811.1"/>
    <property type="molecule type" value="Genomic_DNA"/>
</dbReference>
<gene>
    <name evidence="1" type="ORF">CAEBREN_05209</name>
</gene>
<dbReference type="AlphaFoldDB" id="G0P0N5"/>
<keyword evidence="2" id="KW-1185">Reference proteome</keyword>
<evidence type="ECO:0000313" key="2">
    <source>
        <dbReference type="Proteomes" id="UP000008068"/>
    </source>
</evidence>
<dbReference type="InParanoid" id="G0P0N5"/>
<organism evidence="2">
    <name type="scientific">Caenorhabditis brenneri</name>
    <name type="common">Nematode worm</name>
    <dbReference type="NCBI Taxonomy" id="135651"/>
    <lineage>
        <taxon>Eukaryota</taxon>
        <taxon>Metazoa</taxon>
        <taxon>Ecdysozoa</taxon>
        <taxon>Nematoda</taxon>
        <taxon>Chromadorea</taxon>
        <taxon>Rhabditida</taxon>
        <taxon>Rhabditina</taxon>
        <taxon>Rhabditomorpha</taxon>
        <taxon>Rhabditoidea</taxon>
        <taxon>Rhabditidae</taxon>
        <taxon>Peloderinae</taxon>
        <taxon>Caenorhabditis</taxon>
    </lineage>
</organism>
<dbReference type="InterPro" id="IPR010695">
    <property type="entry name" value="FAIM1"/>
</dbReference>
<evidence type="ECO:0000313" key="1">
    <source>
        <dbReference type="EMBL" id="EGT41811.1"/>
    </source>
</evidence>
<name>G0P0N5_CAEBE</name>
<dbReference type="HOGENOM" id="CLU_1817459_0_0_1"/>
<protein>
    <submittedName>
        <fullName evidence="1">Uncharacterized protein</fullName>
    </submittedName>
</protein>